<dbReference type="Gene3D" id="3.20.20.70">
    <property type="entry name" value="Aldolase class I"/>
    <property type="match status" value="1"/>
</dbReference>
<evidence type="ECO:0000313" key="2">
    <source>
        <dbReference type="EMBL" id="RKO85130.1"/>
    </source>
</evidence>
<keyword evidence="3" id="KW-1185">Reference proteome</keyword>
<name>A0A4P9W3A7_9FUNG</name>
<dbReference type="InterPro" id="IPR001155">
    <property type="entry name" value="OxRdtase_FMN_N"/>
</dbReference>
<evidence type="ECO:0000259" key="1">
    <source>
        <dbReference type="Pfam" id="PF00724"/>
    </source>
</evidence>
<dbReference type="Proteomes" id="UP000269721">
    <property type="component" value="Unassembled WGS sequence"/>
</dbReference>
<dbReference type="InterPro" id="IPR045247">
    <property type="entry name" value="Oye-like"/>
</dbReference>
<dbReference type="PANTHER" id="PTHR22893:SF91">
    <property type="entry name" value="NADPH DEHYDROGENASE 2-RELATED"/>
    <property type="match status" value="1"/>
</dbReference>
<proteinExistence type="predicted"/>
<dbReference type="InterPro" id="IPR013785">
    <property type="entry name" value="Aldolase_TIM"/>
</dbReference>
<dbReference type="EMBL" id="KZ999389">
    <property type="protein sequence ID" value="RKO85130.1"/>
    <property type="molecule type" value="Genomic_DNA"/>
</dbReference>
<protein>
    <recommendedName>
        <fullName evidence="1">NADH:flavin oxidoreductase/NADH oxidase N-terminal domain-containing protein</fullName>
    </recommendedName>
</protein>
<dbReference type="PANTHER" id="PTHR22893">
    <property type="entry name" value="NADH OXIDOREDUCTASE-RELATED"/>
    <property type="match status" value="1"/>
</dbReference>
<dbReference type="GO" id="GO:0010181">
    <property type="term" value="F:FMN binding"/>
    <property type="evidence" value="ECO:0007669"/>
    <property type="project" value="InterPro"/>
</dbReference>
<dbReference type="AlphaFoldDB" id="A0A4P9W3A7"/>
<evidence type="ECO:0000313" key="3">
    <source>
        <dbReference type="Proteomes" id="UP000269721"/>
    </source>
</evidence>
<dbReference type="OrthoDB" id="276546at2759"/>
<feature type="domain" description="NADH:flavin oxidoreductase/NADH oxidase N-terminal" evidence="1">
    <location>
        <begin position="2"/>
        <end position="73"/>
    </location>
</feature>
<accession>A0A4P9W3A7</accession>
<dbReference type="Pfam" id="PF00724">
    <property type="entry name" value="Oxidored_FMN"/>
    <property type="match status" value="1"/>
</dbReference>
<gene>
    <name evidence="2" type="ORF">BDK51DRAFT_3447</name>
</gene>
<sequence>SLASPLQFGSLTLKNRFVLASVTRNRGSVPDDLNAEYYRQRAGAGLLLTECTAVEPMGSEWTNAPGIYNERQI</sequence>
<dbReference type="SUPFAM" id="SSF51395">
    <property type="entry name" value="FMN-linked oxidoreductases"/>
    <property type="match status" value="1"/>
</dbReference>
<dbReference type="GO" id="GO:0016491">
    <property type="term" value="F:oxidoreductase activity"/>
    <property type="evidence" value="ECO:0007669"/>
    <property type="project" value="InterPro"/>
</dbReference>
<feature type="non-terminal residue" evidence="2">
    <location>
        <position position="1"/>
    </location>
</feature>
<reference evidence="3" key="1">
    <citation type="journal article" date="2018" name="Nat. Microbiol.">
        <title>Leveraging single-cell genomics to expand the fungal tree of life.</title>
        <authorList>
            <person name="Ahrendt S.R."/>
            <person name="Quandt C.A."/>
            <person name="Ciobanu D."/>
            <person name="Clum A."/>
            <person name="Salamov A."/>
            <person name="Andreopoulos B."/>
            <person name="Cheng J.F."/>
            <person name="Woyke T."/>
            <person name="Pelin A."/>
            <person name="Henrissat B."/>
            <person name="Reynolds N.K."/>
            <person name="Benny G.L."/>
            <person name="Smith M.E."/>
            <person name="James T.Y."/>
            <person name="Grigoriev I.V."/>
        </authorList>
    </citation>
    <scope>NUCLEOTIDE SEQUENCE [LARGE SCALE GENOMIC DNA]</scope>
</reference>
<organism evidence="2 3">
    <name type="scientific">Blyttiomyces helicus</name>
    <dbReference type="NCBI Taxonomy" id="388810"/>
    <lineage>
        <taxon>Eukaryota</taxon>
        <taxon>Fungi</taxon>
        <taxon>Fungi incertae sedis</taxon>
        <taxon>Chytridiomycota</taxon>
        <taxon>Chytridiomycota incertae sedis</taxon>
        <taxon>Chytridiomycetes</taxon>
        <taxon>Chytridiomycetes incertae sedis</taxon>
        <taxon>Blyttiomyces</taxon>
    </lineage>
</organism>
<feature type="non-terminal residue" evidence="2">
    <location>
        <position position="73"/>
    </location>
</feature>